<dbReference type="GO" id="GO:0016853">
    <property type="term" value="F:isomerase activity"/>
    <property type="evidence" value="ECO:0007669"/>
    <property type="project" value="UniProtKB-KW"/>
</dbReference>
<protein>
    <submittedName>
        <fullName evidence="3">Peptidylprolyl isomerase</fullName>
    </submittedName>
</protein>
<dbReference type="Pfam" id="PF00639">
    <property type="entry name" value="Rotamase"/>
    <property type="match status" value="1"/>
</dbReference>
<dbReference type="RefSeq" id="WP_204663060.1">
    <property type="nucleotide sequence ID" value="NZ_CP056775.1"/>
</dbReference>
<dbReference type="EMBL" id="CP056775">
    <property type="protein sequence ID" value="QRR01094.1"/>
    <property type="molecule type" value="Genomic_DNA"/>
</dbReference>
<dbReference type="InterPro" id="IPR036737">
    <property type="entry name" value="OmpA-like_sf"/>
</dbReference>
<evidence type="ECO:0000313" key="3">
    <source>
        <dbReference type="EMBL" id="QRR01094.1"/>
    </source>
</evidence>
<dbReference type="PROSITE" id="PS50198">
    <property type="entry name" value="PPIC_PPIASE_2"/>
    <property type="match status" value="2"/>
</dbReference>
<accession>A0ABX7I5F2</accession>
<dbReference type="PROSITE" id="PS51257">
    <property type="entry name" value="PROKAR_LIPOPROTEIN"/>
    <property type="match status" value="1"/>
</dbReference>
<evidence type="ECO:0000259" key="2">
    <source>
        <dbReference type="PROSITE" id="PS50198"/>
    </source>
</evidence>
<feature type="domain" description="PpiC" evidence="2">
    <location>
        <begin position="237"/>
        <end position="340"/>
    </location>
</feature>
<keyword evidence="1" id="KW-0697">Rotamase</keyword>
<organism evidence="3 4">
    <name type="scientific">Dyadobacter sandarakinus</name>
    <dbReference type="NCBI Taxonomy" id="2747268"/>
    <lineage>
        <taxon>Bacteria</taxon>
        <taxon>Pseudomonadati</taxon>
        <taxon>Bacteroidota</taxon>
        <taxon>Cytophagia</taxon>
        <taxon>Cytophagales</taxon>
        <taxon>Spirosomataceae</taxon>
        <taxon>Dyadobacter</taxon>
    </lineage>
</organism>
<dbReference type="SUPFAM" id="SSF54534">
    <property type="entry name" value="FKBP-like"/>
    <property type="match status" value="2"/>
</dbReference>
<evidence type="ECO:0000256" key="1">
    <source>
        <dbReference type="PROSITE-ProRule" id="PRU00278"/>
    </source>
</evidence>
<dbReference type="Gene3D" id="3.10.50.40">
    <property type="match status" value="2"/>
</dbReference>
<evidence type="ECO:0000313" key="4">
    <source>
        <dbReference type="Proteomes" id="UP000612680"/>
    </source>
</evidence>
<feature type="domain" description="PpiC" evidence="2">
    <location>
        <begin position="130"/>
        <end position="232"/>
    </location>
</feature>
<dbReference type="SUPFAM" id="SSF103088">
    <property type="entry name" value="OmpA-like"/>
    <property type="match status" value="1"/>
</dbReference>
<proteinExistence type="predicted"/>
<sequence length="764" mass="86589">MSQFPSKIYILTALAAASCKTSTPPQQTVQQEAAPVIEIGAEKISLDDFQESYSKNKYAEDSTRVLSPSEYLNLYTDLKIKVLQAKQDGKDTTTDYREEIASYHDQLAKNFLVDKALVEKLTEEAYDRLKQEVRASHILIAVSEDAAPADTLEAYRAAVTLRGRLEEGSDFGDMAARFSKDPAARTNKGDLGYFTAFQTLYPLESAAYALPVGRVSQPVRTRAGYHLIKVTDKRANRGTVQVAHIMVQLDTTAATDQKNSAKTKIDEAYKRLQDGASWEEVVDTYSDDRQSKRNKGLLPPFGTGQMVPQIEEAAFALTRVNAYSKPVLTMYGWHIVRLVEKKSLEPFAVMAPMLRKKVVTDSRGKMLEQAATKRLREKYTVQENADQWAAVSVLGDSSIKTGRWDYMRAVTSDWSAVSLFRIGDKSYDARSFLDFVKRKQQPKPADAAPAVIFRRYYLDYVAESLTDYEKEHLEENNPEFRSLMKEIREGVLLSQMMEEHVWQRSLADSAGQLSHYEKNRDKYRFPERAKGLVIAAPDTQTVSAIRRTLAQSPYRLETKTREILFAPGKTETGKEHMEALTDLLIVLQKNPEYVVEVAGYRAADEPEAASSGRIRSVVRYLNSRNIPIIRIIEKDYGSFRQASDPARNRRVGFQFYSPSKSDVEKAYNAGGENTVMIREGYFSKENPLVSRFKWQAGQQNVSDGSMAYWADITTIEPSRLKTFQEARGSVVNDYQKELEKQWVSGLQKKFPVKVNEIELEKVKR</sequence>
<gene>
    <name evidence="3" type="ORF">HWI92_09350</name>
</gene>
<keyword evidence="4" id="KW-1185">Reference proteome</keyword>
<keyword evidence="1 3" id="KW-0413">Isomerase</keyword>
<dbReference type="PANTHER" id="PTHR47245:SF2">
    <property type="entry name" value="PEPTIDYL-PROLYL CIS-TRANS ISOMERASE HP_0175-RELATED"/>
    <property type="match status" value="1"/>
</dbReference>
<dbReference type="InterPro" id="IPR000297">
    <property type="entry name" value="PPIase_PpiC"/>
</dbReference>
<dbReference type="InterPro" id="IPR050245">
    <property type="entry name" value="PrsA_foldase"/>
</dbReference>
<name>A0ABX7I5F2_9BACT</name>
<reference evidence="3 4" key="1">
    <citation type="submission" date="2020-06" db="EMBL/GenBank/DDBJ databases">
        <title>Dyadobacter sandarakinus sp. nov., isolated from the soil of the Arctic Yellow River Station.</title>
        <authorList>
            <person name="Zhang Y."/>
            <person name="Peng F."/>
        </authorList>
    </citation>
    <scope>NUCLEOTIDE SEQUENCE [LARGE SCALE GENOMIC DNA]</scope>
    <source>
        <strain evidence="3 4">Q3-56</strain>
    </source>
</reference>
<dbReference type="Proteomes" id="UP000612680">
    <property type="component" value="Chromosome"/>
</dbReference>
<dbReference type="InterPro" id="IPR046357">
    <property type="entry name" value="PPIase_dom_sf"/>
</dbReference>
<dbReference type="PANTHER" id="PTHR47245">
    <property type="entry name" value="PEPTIDYLPROLYL ISOMERASE"/>
    <property type="match status" value="1"/>
</dbReference>
<dbReference type="Gene3D" id="3.30.1330.60">
    <property type="entry name" value="OmpA-like domain"/>
    <property type="match status" value="1"/>
</dbReference>
<dbReference type="Pfam" id="PF13616">
    <property type="entry name" value="Rotamase_3"/>
    <property type="match status" value="1"/>
</dbReference>